<dbReference type="RefSeq" id="WP_019619187.1">
    <property type="nucleotide sequence ID" value="NZ_JBHUNE010000007.1"/>
</dbReference>
<dbReference type="Gene3D" id="1.10.10.10">
    <property type="entry name" value="Winged helix-like DNA-binding domain superfamily/Winged helix DNA-binding domain"/>
    <property type="match status" value="1"/>
</dbReference>
<proteinExistence type="inferred from homology"/>
<dbReference type="Pfam" id="PF03466">
    <property type="entry name" value="LysR_substrate"/>
    <property type="match status" value="1"/>
</dbReference>
<sequence>MLEMKRLRLLWELSSRGTIAAVAEALAYTPSAVSQQLALLEREAGVQLLRKSGRTLEFTATGEALVREAEELLNGLERAESVLRRSPADTSGTIRVAAFQTAVLALFPHVLQRLRRVAPQLRVELVQYEPETALSETWARSFDLVVAEQYPGHAARHFRGLDRRPLTTDRIQLAVPPLGAGGPEFDAITRIEDAADLPWVMEPPGTATRHWAEQSCRRAGFEPDVRFETADLQAHVRLVETGNAVALLPSLVHIAEPRVRLIDQEGSPRRELFTAAREASKGHPAIAAVRDALATVVRDLTGTARPAHPDGA</sequence>
<keyword evidence="4" id="KW-0804">Transcription</keyword>
<dbReference type="Pfam" id="PF00126">
    <property type="entry name" value="HTH_1"/>
    <property type="match status" value="1"/>
</dbReference>
<dbReference type="Gene3D" id="3.40.190.10">
    <property type="entry name" value="Periplasmic binding protein-like II"/>
    <property type="match status" value="2"/>
</dbReference>
<dbReference type="InterPro" id="IPR036390">
    <property type="entry name" value="WH_DNA-bd_sf"/>
</dbReference>
<name>A0ABW5V056_9MICO</name>
<evidence type="ECO:0000259" key="5">
    <source>
        <dbReference type="PROSITE" id="PS50931"/>
    </source>
</evidence>
<protein>
    <submittedName>
        <fullName evidence="6">LysR family transcriptional regulator</fullName>
    </submittedName>
</protein>
<dbReference type="InterPro" id="IPR050950">
    <property type="entry name" value="HTH-type_LysR_regulators"/>
</dbReference>
<feature type="domain" description="HTH lysR-type" evidence="5">
    <location>
        <begin position="2"/>
        <end position="59"/>
    </location>
</feature>
<dbReference type="PANTHER" id="PTHR30419">
    <property type="entry name" value="HTH-TYPE TRANSCRIPTIONAL REGULATOR YBHD"/>
    <property type="match status" value="1"/>
</dbReference>
<dbReference type="InterPro" id="IPR005119">
    <property type="entry name" value="LysR_subst-bd"/>
</dbReference>
<dbReference type="SUPFAM" id="SSF53850">
    <property type="entry name" value="Periplasmic binding protein-like II"/>
    <property type="match status" value="1"/>
</dbReference>
<dbReference type="PROSITE" id="PS50931">
    <property type="entry name" value="HTH_LYSR"/>
    <property type="match status" value="1"/>
</dbReference>
<keyword evidence="3" id="KW-0238">DNA-binding</keyword>
<dbReference type="Proteomes" id="UP001597492">
    <property type="component" value="Unassembled WGS sequence"/>
</dbReference>
<evidence type="ECO:0000313" key="6">
    <source>
        <dbReference type="EMBL" id="MFD2758683.1"/>
    </source>
</evidence>
<evidence type="ECO:0000256" key="2">
    <source>
        <dbReference type="ARBA" id="ARBA00023015"/>
    </source>
</evidence>
<dbReference type="EMBL" id="JBHUNE010000007">
    <property type="protein sequence ID" value="MFD2758683.1"/>
    <property type="molecule type" value="Genomic_DNA"/>
</dbReference>
<accession>A0ABW5V056</accession>
<reference evidence="7" key="1">
    <citation type="journal article" date="2019" name="Int. J. Syst. Evol. Microbiol.">
        <title>The Global Catalogue of Microorganisms (GCM) 10K type strain sequencing project: providing services to taxonomists for standard genome sequencing and annotation.</title>
        <authorList>
            <consortium name="The Broad Institute Genomics Platform"/>
            <consortium name="The Broad Institute Genome Sequencing Center for Infectious Disease"/>
            <person name="Wu L."/>
            <person name="Ma J."/>
        </authorList>
    </citation>
    <scope>NUCLEOTIDE SEQUENCE [LARGE SCALE GENOMIC DNA]</scope>
    <source>
        <strain evidence="7">TISTR 1514</strain>
    </source>
</reference>
<evidence type="ECO:0000256" key="1">
    <source>
        <dbReference type="ARBA" id="ARBA00009437"/>
    </source>
</evidence>
<dbReference type="InterPro" id="IPR036388">
    <property type="entry name" value="WH-like_DNA-bd_sf"/>
</dbReference>
<dbReference type="SUPFAM" id="SSF46785">
    <property type="entry name" value="Winged helix' DNA-binding domain"/>
    <property type="match status" value="1"/>
</dbReference>
<organism evidence="6 7">
    <name type="scientific">Gulosibacter faecalis</name>
    <dbReference type="NCBI Taxonomy" id="272240"/>
    <lineage>
        <taxon>Bacteria</taxon>
        <taxon>Bacillati</taxon>
        <taxon>Actinomycetota</taxon>
        <taxon>Actinomycetes</taxon>
        <taxon>Micrococcales</taxon>
        <taxon>Microbacteriaceae</taxon>
        <taxon>Gulosibacter</taxon>
    </lineage>
</organism>
<keyword evidence="2" id="KW-0805">Transcription regulation</keyword>
<dbReference type="InterPro" id="IPR000847">
    <property type="entry name" value="LysR_HTH_N"/>
</dbReference>
<evidence type="ECO:0000256" key="4">
    <source>
        <dbReference type="ARBA" id="ARBA00023163"/>
    </source>
</evidence>
<comment type="similarity">
    <text evidence="1">Belongs to the LysR transcriptional regulatory family.</text>
</comment>
<gene>
    <name evidence="6" type="ORF">ACFSW7_09890</name>
</gene>
<comment type="caution">
    <text evidence="6">The sequence shown here is derived from an EMBL/GenBank/DDBJ whole genome shotgun (WGS) entry which is preliminary data.</text>
</comment>
<evidence type="ECO:0000256" key="3">
    <source>
        <dbReference type="ARBA" id="ARBA00023125"/>
    </source>
</evidence>
<dbReference type="PANTHER" id="PTHR30419:SF8">
    <property type="entry name" value="NITROGEN ASSIMILATION TRANSCRIPTIONAL ACTIVATOR-RELATED"/>
    <property type="match status" value="1"/>
</dbReference>
<keyword evidence="7" id="KW-1185">Reference proteome</keyword>
<evidence type="ECO:0000313" key="7">
    <source>
        <dbReference type="Proteomes" id="UP001597492"/>
    </source>
</evidence>